<evidence type="ECO:0000313" key="1">
    <source>
        <dbReference type="EMBL" id="GIX80699.1"/>
    </source>
</evidence>
<reference evidence="1 2" key="1">
    <citation type="submission" date="2021-06" db="EMBL/GenBank/DDBJ databases">
        <title>Caerostris extrusa draft genome.</title>
        <authorList>
            <person name="Kono N."/>
            <person name="Arakawa K."/>
        </authorList>
    </citation>
    <scope>NUCLEOTIDE SEQUENCE [LARGE SCALE GENOMIC DNA]</scope>
</reference>
<gene>
    <name evidence="1" type="ORF">CEXT_621841</name>
</gene>
<dbReference type="EMBL" id="BPLR01003055">
    <property type="protein sequence ID" value="GIX80699.1"/>
    <property type="molecule type" value="Genomic_DNA"/>
</dbReference>
<comment type="caution">
    <text evidence="1">The sequence shown here is derived from an EMBL/GenBank/DDBJ whole genome shotgun (WGS) entry which is preliminary data.</text>
</comment>
<protein>
    <submittedName>
        <fullName evidence="1">Uncharacterized protein</fullName>
    </submittedName>
</protein>
<accession>A0AAV4NB51</accession>
<proteinExistence type="predicted"/>
<name>A0AAV4NB51_CAEEX</name>
<keyword evidence="2" id="KW-1185">Reference proteome</keyword>
<evidence type="ECO:0000313" key="2">
    <source>
        <dbReference type="Proteomes" id="UP001054945"/>
    </source>
</evidence>
<dbReference type="Proteomes" id="UP001054945">
    <property type="component" value="Unassembled WGS sequence"/>
</dbReference>
<dbReference type="AlphaFoldDB" id="A0AAV4NB51"/>
<sequence length="109" mass="11791">MRNKNKNDPLPCTCWVSPPRVDPHVDEQLVPGVEWSQLPGAADPQAAEVLPLPLVHVELLYVADEAALALEHRLALHPTADVGTGTESFAVSALGPFRLSLVFCRLCNS</sequence>
<organism evidence="1 2">
    <name type="scientific">Caerostris extrusa</name>
    <name type="common">Bark spider</name>
    <name type="synonym">Caerostris bankana</name>
    <dbReference type="NCBI Taxonomy" id="172846"/>
    <lineage>
        <taxon>Eukaryota</taxon>
        <taxon>Metazoa</taxon>
        <taxon>Ecdysozoa</taxon>
        <taxon>Arthropoda</taxon>
        <taxon>Chelicerata</taxon>
        <taxon>Arachnida</taxon>
        <taxon>Araneae</taxon>
        <taxon>Araneomorphae</taxon>
        <taxon>Entelegynae</taxon>
        <taxon>Araneoidea</taxon>
        <taxon>Araneidae</taxon>
        <taxon>Caerostris</taxon>
    </lineage>
</organism>